<evidence type="ECO:0000313" key="2">
    <source>
        <dbReference type="EMBL" id="PPR04359.1"/>
    </source>
</evidence>
<evidence type="ECO:0000259" key="1">
    <source>
        <dbReference type="PROSITE" id="PS50404"/>
    </source>
</evidence>
<dbReference type="InterPro" id="IPR036249">
    <property type="entry name" value="Thioredoxin-like_sf"/>
</dbReference>
<dbReference type="Gene3D" id="3.40.30.10">
    <property type="entry name" value="Glutaredoxin"/>
    <property type="match status" value="1"/>
</dbReference>
<sequence>TKFQCSTRLYLSQLPFCFPSLSTFLQSTRRTFVMIIFYDIPSKLPGKAWSPNTWKTRYTLNFKGLEYKTEWIEYPDIEAHCKALEIPADPFEKKADGSPQYTLPAIWDTKTGVKVSDSRSILEYLEKTYPDAPSLFPSNTAGLQIAFEKAFKPHLGALWFRILPLMPKNLNPPSEEYFYRTRSAAFGAPLDSLLPTGVEAEQGWAKLKAGLDVIDGWYKTTDAVGPFLMGDQVGWSDVMLTGYLKWLKIVWGDESEQWRDMATWHDGRWAGLVDNMEKYAQLN</sequence>
<dbReference type="SUPFAM" id="SSF52833">
    <property type="entry name" value="Thioredoxin-like"/>
    <property type="match status" value="1"/>
</dbReference>
<protein>
    <recommendedName>
        <fullName evidence="1">GST N-terminal domain-containing protein</fullName>
    </recommendedName>
</protein>
<keyword evidence="3" id="KW-1185">Reference proteome</keyword>
<dbReference type="AlphaFoldDB" id="A0A409YMR2"/>
<feature type="domain" description="GST N-terminal" evidence="1">
    <location>
        <begin position="40"/>
        <end position="133"/>
    </location>
</feature>
<dbReference type="InterPro" id="IPR054416">
    <property type="entry name" value="GST_UstS-like_C"/>
</dbReference>
<comment type="caution">
    <text evidence="2">The sequence shown here is derived from an EMBL/GenBank/DDBJ whole genome shotgun (WGS) entry which is preliminary data.</text>
</comment>
<dbReference type="SUPFAM" id="SSF47616">
    <property type="entry name" value="GST C-terminal domain-like"/>
    <property type="match status" value="1"/>
</dbReference>
<dbReference type="EMBL" id="NHTK01000955">
    <property type="protein sequence ID" value="PPR04359.1"/>
    <property type="molecule type" value="Genomic_DNA"/>
</dbReference>
<proteinExistence type="predicted"/>
<organism evidence="2 3">
    <name type="scientific">Panaeolus cyanescens</name>
    <dbReference type="NCBI Taxonomy" id="181874"/>
    <lineage>
        <taxon>Eukaryota</taxon>
        <taxon>Fungi</taxon>
        <taxon>Dikarya</taxon>
        <taxon>Basidiomycota</taxon>
        <taxon>Agaricomycotina</taxon>
        <taxon>Agaricomycetes</taxon>
        <taxon>Agaricomycetidae</taxon>
        <taxon>Agaricales</taxon>
        <taxon>Agaricineae</taxon>
        <taxon>Galeropsidaceae</taxon>
        <taxon>Panaeolus</taxon>
    </lineage>
</organism>
<dbReference type="Gene3D" id="1.20.1050.10">
    <property type="match status" value="1"/>
</dbReference>
<dbReference type="Pfam" id="PF22041">
    <property type="entry name" value="GST_C_7"/>
    <property type="match status" value="1"/>
</dbReference>
<dbReference type="Pfam" id="PF13409">
    <property type="entry name" value="GST_N_2"/>
    <property type="match status" value="1"/>
</dbReference>
<feature type="non-terminal residue" evidence="2">
    <location>
        <position position="1"/>
    </location>
</feature>
<dbReference type="InterPro" id="IPR004045">
    <property type="entry name" value="Glutathione_S-Trfase_N"/>
</dbReference>
<dbReference type="InterPro" id="IPR036282">
    <property type="entry name" value="Glutathione-S-Trfase_C_sf"/>
</dbReference>
<dbReference type="InParanoid" id="A0A409YMR2"/>
<evidence type="ECO:0000313" key="3">
    <source>
        <dbReference type="Proteomes" id="UP000284842"/>
    </source>
</evidence>
<accession>A0A409YMR2</accession>
<name>A0A409YMR2_9AGAR</name>
<reference evidence="2 3" key="1">
    <citation type="journal article" date="2018" name="Evol. Lett.">
        <title>Horizontal gene cluster transfer increased hallucinogenic mushroom diversity.</title>
        <authorList>
            <person name="Reynolds H.T."/>
            <person name="Vijayakumar V."/>
            <person name="Gluck-Thaler E."/>
            <person name="Korotkin H.B."/>
            <person name="Matheny P.B."/>
            <person name="Slot J.C."/>
        </authorList>
    </citation>
    <scope>NUCLEOTIDE SEQUENCE [LARGE SCALE GENOMIC DNA]</scope>
    <source>
        <strain evidence="2 3">2629</strain>
    </source>
</reference>
<dbReference type="Proteomes" id="UP000284842">
    <property type="component" value="Unassembled WGS sequence"/>
</dbReference>
<dbReference type="PROSITE" id="PS50404">
    <property type="entry name" value="GST_NTER"/>
    <property type="match status" value="1"/>
</dbReference>
<dbReference type="OrthoDB" id="4951845at2759"/>
<gene>
    <name evidence="2" type="ORF">CVT24_013193</name>
</gene>
<dbReference type="STRING" id="181874.A0A409YMR2"/>